<dbReference type="RefSeq" id="XP_026607601.1">
    <property type="nucleotide sequence ID" value="XM_026744438.1"/>
</dbReference>
<comment type="caution">
    <text evidence="1">The sequence shown here is derived from an EMBL/GenBank/DDBJ whole genome shotgun (WGS) entry which is preliminary data.</text>
</comment>
<protein>
    <recommendedName>
        <fullName evidence="3">Sequence orphan</fullName>
    </recommendedName>
</protein>
<dbReference type="PANTHER" id="PTHR37845">
    <property type="entry name" value="SEQUENCE ORPHAN"/>
    <property type="match status" value="1"/>
</dbReference>
<evidence type="ECO:0000313" key="2">
    <source>
        <dbReference type="Proteomes" id="UP000256690"/>
    </source>
</evidence>
<dbReference type="Proteomes" id="UP000256690">
    <property type="component" value="Unassembled WGS sequence"/>
</dbReference>
<dbReference type="STRING" id="1810919.A0A3D8SWE5"/>
<gene>
    <name evidence="1" type="ORF">DSM5745_02422</name>
</gene>
<evidence type="ECO:0000313" key="1">
    <source>
        <dbReference type="EMBL" id="RDW90647.1"/>
    </source>
</evidence>
<dbReference type="InterPro" id="IPR038781">
    <property type="entry name" value="C365.16-ike"/>
</dbReference>
<proteinExistence type="predicted"/>
<dbReference type="AlphaFoldDB" id="A0A3D8SWE5"/>
<evidence type="ECO:0008006" key="3">
    <source>
        <dbReference type="Google" id="ProtNLM"/>
    </source>
</evidence>
<accession>A0A3D8SWE5</accession>
<reference evidence="1 2" key="1">
    <citation type="journal article" date="2018" name="IMA Fungus">
        <title>IMA Genome-F 9: Draft genome sequence of Annulohypoxylon stygium, Aspergillus mulundensis, Berkeleyomyces basicola (syn. Thielaviopsis basicola), Ceratocystis smalleyi, two Cercospora beticola strains, Coleophoma cylindrospora, Fusarium fracticaudum, Phialophora cf. hyalina, and Morchella septimelata.</title>
        <authorList>
            <person name="Wingfield B.D."/>
            <person name="Bills G.F."/>
            <person name="Dong Y."/>
            <person name="Huang W."/>
            <person name="Nel W.J."/>
            <person name="Swalarsk-Parry B.S."/>
            <person name="Vaghefi N."/>
            <person name="Wilken P.M."/>
            <person name="An Z."/>
            <person name="de Beer Z.W."/>
            <person name="De Vos L."/>
            <person name="Chen L."/>
            <person name="Duong T.A."/>
            <person name="Gao Y."/>
            <person name="Hammerbacher A."/>
            <person name="Kikkert J.R."/>
            <person name="Li Y."/>
            <person name="Li H."/>
            <person name="Li K."/>
            <person name="Li Q."/>
            <person name="Liu X."/>
            <person name="Ma X."/>
            <person name="Naidoo K."/>
            <person name="Pethybridge S.J."/>
            <person name="Sun J."/>
            <person name="Steenkamp E.T."/>
            <person name="van der Nest M.A."/>
            <person name="van Wyk S."/>
            <person name="Wingfield M.J."/>
            <person name="Xiong C."/>
            <person name="Yue Q."/>
            <person name="Zhang X."/>
        </authorList>
    </citation>
    <scope>NUCLEOTIDE SEQUENCE [LARGE SCALE GENOMIC DNA]</scope>
    <source>
        <strain evidence="1 2">DSM 5745</strain>
    </source>
</reference>
<dbReference type="OrthoDB" id="275936at2759"/>
<dbReference type="EMBL" id="PVWQ01000002">
    <property type="protein sequence ID" value="RDW90647.1"/>
    <property type="molecule type" value="Genomic_DNA"/>
</dbReference>
<sequence length="248" mass="26350">MKGRSLVEKASTSKPILSSLHNHTRAALTQPTRFLLSKPHGHVFALYAATYTVANGTETITKHSHPSLSGALTFAATFAVNIPLGVWKDIRFAQFFGAGASQVPVPKTATATAAKTGALPVPPRKTGSAAATATLLIRDAVTIYGSFTLAQSCADLIPDSVASHPYSKTVFTQLVVPVLSQLIATPLHLLGLDLYNRQYRVPVRDRAALVWRDLGSATAVRCARIVPAFGVGCLVNMGLRGVLHGWVD</sequence>
<keyword evidence="2" id="KW-1185">Reference proteome</keyword>
<dbReference type="GO" id="GO:0005739">
    <property type="term" value="C:mitochondrion"/>
    <property type="evidence" value="ECO:0007669"/>
    <property type="project" value="TreeGrafter"/>
</dbReference>
<dbReference type="PANTHER" id="PTHR37845:SF1">
    <property type="entry name" value="SEQUENCE ORPHAN"/>
    <property type="match status" value="1"/>
</dbReference>
<dbReference type="GeneID" id="38112792"/>
<organism evidence="1 2">
    <name type="scientific">Aspergillus mulundensis</name>
    <dbReference type="NCBI Taxonomy" id="1810919"/>
    <lineage>
        <taxon>Eukaryota</taxon>
        <taxon>Fungi</taxon>
        <taxon>Dikarya</taxon>
        <taxon>Ascomycota</taxon>
        <taxon>Pezizomycotina</taxon>
        <taxon>Eurotiomycetes</taxon>
        <taxon>Eurotiomycetidae</taxon>
        <taxon>Eurotiales</taxon>
        <taxon>Aspergillaceae</taxon>
        <taxon>Aspergillus</taxon>
        <taxon>Aspergillus subgen. Nidulantes</taxon>
    </lineage>
</organism>
<name>A0A3D8SWE5_9EURO</name>